<accession>A0A6F8T0G4</accession>
<keyword evidence="3" id="KW-1185">Reference proteome</keyword>
<evidence type="ECO:0000256" key="1">
    <source>
        <dbReference type="SAM" id="Phobius"/>
    </source>
</evidence>
<protein>
    <submittedName>
        <fullName evidence="2">Uncharacterized protein</fullName>
    </submittedName>
</protein>
<evidence type="ECO:0000313" key="3">
    <source>
        <dbReference type="Proteomes" id="UP000502894"/>
    </source>
</evidence>
<feature type="transmembrane region" description="Helical" evidence="1">
    <location>
        <begin position="21"/>
        <end position="40"/>
    </location>
</feature>
<gene>
    <name evidence="2" type="ORF">TUM19329_00110</name>
</gene>
<organism evidence="2 3">
    <name type="scientific">Legionella antarctica</name>
    <dbReference type="NCBI Taxonomy" id="2708020"/>
    <lineage>
        <taxon>Bacteria</taxon>
        <taxon>Pseudomonadati</taxon>
        <taxon>Pseudomonadota</taxon>
        <taxon>Gammaproteobacteria</taxon>
        <taxon>Legionellales</taxon>
        <taxon>Legionellaceae</taxon>
        <taxon>Legionella</taxon>
    </lineage>
</organism>
<feature type="transmembrane region" description="Helical" evidence="1">
    <location>
        <begin position="46"/>
        <end position="63"/>
    </location>
</feature>
<keyword evidence="1" id="KW-0472">Membrane</keyword>
<dbReference type="EMBL" id="AP022839">
    <property type="protein sequence ID" value="BCA93650.1"/>
    <property type="molecule type" value="Genomic_DNA"/>
</dbReference>
<keyword evidence="1" id="KW-1133">Transmembrane helix</keyword>
<dbReference type="AlphaFoldDB" id="A0A6F8T0G4"/>
<reference evidence="2" key="1">
    <citation type="journal article" date="2020" name="Microbiol. Resour. Announc.">
        <title>Complete Genome Sequence of Novel Psychrotolerant Legionella Strain TUM19329, Isolated from Antarctic Lake Sediment.</title>
        <authorList>
            <person name="Shimada S."/>
            <person name="Nakai R."/>
            <person name="Aoki K."/>
            <person name="Shimoeda N."/>
            <person name="Ohno G."/>
            <person name="Miyazaki Y."/>
            <person name="Kudoh S."/>
            <person name="Imura S."/>
            <person name="Watanabe K."/>
            <person name="Ishii Y."/>
            <person name="Tateda K."/>
        </authorList>
    </citation>
    <scope>NUCLEOTIDE SEQUENCE [LARGE SCALE GENOMIC DNA]</scope>
    <source>
        <strain evidence="2">TUM19329</strain>
    </source>
</reference>
<dbReference type="RefSeq" id="WP_173235425.1">
    <property type="nucleotide sequence ID" value="NZ_AP022839.1"/>
</dbReference>
<name>A0A6F8T0G4_9GAMM</name>
<proteinExistence type="predicted"/>
<sequence length="85" mass="10093">MYNPNEANKTYINLLKEKGMVSGLKSTLLVITIYFFNKLVAQQDTSLLNIVFVYFFFCIYFSFKSKFVRFLRGHLRGKEFRNKSD</sequence>
<dbReference type="Proteomes" id="UP000502894">
    <property type="component" value="Chromosome"/>
</dbReference>
<dbReference type="KEGG" id="lant:TUM19329_00110"/>
<keyword evidence="1" id="KW-0812">Transmembrane</keyword>
<evidence type="ECO:0000313" key="2">
    <source>
        <dbReference type="EMBL" id="BCA93650.1"/>
    </source>
</evidence>